<feature type="transmembrane region" description="Helical" evidence="2">
    <location>
        <begin position="85"/>
        <end position="105"/>
    </location>
</feature>
<keyword evidence="2" id="KW-0472">Membrane</keyword>
<proteinExistence type="predicted"/>
<evidence type="ECO:0000256" key="2">
    <source>
        <dbReference type="SAM" id="Phobius"/>
    </source>
</evidence>
<feature type="transmembrane region" description="Helical" evidence="2">
    <location>
        <begin position="125"/>
        <end position="143"/>
    </location>
</feature>
<evidence type="ECO:0000256" key="1">
    <source>
        <dbReference type="SAM" id="MobiDB-lite"/>
    </source>
</evidence>
<organism evidence="3">
    <name type="scientific">Leptocylindrus aporus</name>
    <dbReference type="NCBI Taxonomy" id="1398097"/>
    <lineage>
        <taxon>Eukaryota</taxon>
        <taxon>Sar</taxon>
        <taxon>Stramenopiles</taxon>
        <taxon>Ochrophyta</taxon>
        <taxon>Bacillariophyta</taxon>
        <taxon>Coscinodiscophyceae</taxon>
        <taxon>Chaetocerotophycidae</taxon>
        <taxon>Leptocylindrales</taxon>
        <taxon>Leptocylindraceae</taxon>
        <taxon>Leptocylindrus</taxon>
    </lineage>
</organism>
<feature type="transmembrane region" description="Helical" evidence="2">
    <location>
        <begin position="235"/>
        <end position="254"/>
    </location>
</feature>
<feature type="transmembrane region" description="Helical" evidence="2">
    <location>
        <begin position="164"/>
        <end position="183"/>
    </location>
</feature>
<gene>
    <name evidence="3" type="ORF">LDAN0322_LOCUS382</name>
</gene>
<sequence length="333" mass="36139">MMTDDENHGPDGQVIKTRFTDWALMLVFCVITMGSAADVSGDSISARSPPERHTVAMSTICFLITFLSVSLHLSTRFSQIFVSSVWEGFSAFLLVLFSCLNVVVVSDSGSELAVDENGRVRVGNLYYFAWASLFWSTGILTNYSQSVVGIDVVTELRNVGKRMTIWSVLFALSVVIFANSAHILRTSCTGDDPDEEGFFCSSAGYGIGSGVLCTLLSGQVIFAKIKRLSLPFQNEIIIAGIIFLFYTFGVAILTSNGGAGAPLGNIYYGSWASFLLSSMNLKSCYESFQDGDVSSENNALSTEQASIPPEMSNDQTFDVPKEKVNDQYDGGLI</sequence>
<feature type="region of interest" description="Disordered" evidence="1">
    <location>
        <begin position="299"/>
        <end position="333"/>
    </location>
</feature>
<feature type="transmembrane region" description="Helical" evidence="2">
    <location>
        <begin position="22"/>
        <end position="41"/>
    </location>
</feature>
<dbReference type="EMBL" id="HBEU01000565">
    <property type="protein sequence ID" value="CAD8574238.1"/>
    <property type="molecule type" value="Transcribed_RNA"/>
</dbReference>
<protein>
    <submittedName>
        <fullName evidence="3">Uncharacterized protein</fullName>
    </submittedName>
</protein>
<keyword evidence="2" id="KW-1133">Transmembrane helix</keyword>
<evidence type="ECO:0000313" key="3">
    <source>
        <dbReference type="EMBL" id="CAD8574238.1"/>
    </source>
</evidence>
<accession>A0A7S0PJZ0</accession>
<dbReference type="AlphaFoldDB" id="A0A7S0PJZ0"/>
<reference evidence="3" key="1">
    <citation type="submission" date="2021-01" db="EMBL/GenBank/DDBJ databases">
        <authorList>
            <person name="Corre E."/>
            <person name="Pelletier E."/>
            <person name="Niang G."/>
            <person name="Scheremetjew M."/>
            <person name="Finn R."/>
            <person name="Kale V."/>
            <person name="Holt S."/>
            <person name="Cochrane G."/>
            <person name="Meng A."/>
            <person name="Brown T."/>
            <person name="Cohen L."/>
        </authorList>
    </citation>
    <scope>NUCLEOTIDE SEQUENCE</scope>
    <source>
        <strain evidence="3">B651</strain>
    </source>
</reference>
<keyword evidence="2" id="KW-0812">Transmembrane</keyword>
<feature type="transmembrane region" description="Helical" evidence="2">
    <location>
        <begin position="53"/>
        <end position="73"/>
    </location>
</feature>
<name>A0A7S0PJZ0_9STRA</name>
<feature type="transmembrane region" description="Helical" evidence="2">
    <location>
        <begin position="203"/>
        <end position="223"/>
    </location>
</feature>